<dbReference type="OrthoDB" id="416253at2759"/>
<dbReference type="STRING" id="1531966.A0A0A1TN24"/>
<feature type="domain" description="NADP-dependent oxidoreductase" evidence="7">
    <location>
        <begin position="17"/>
        <end position="299"/>
    </location>
</feature>
<evidence type="ECO:0000256" key="4">
    <source>
        <dbReference type="PIRSR" id="PIRSR000097-1"/>
    </source>
</evidence>
<dbReference type="InterPro" id="IPR023210">
    <property type="entry name" value="NADP_OxRdtase_dom"/>
</dbReference>
<dbReference type="Pfam" id="PF00248">
    <property type="entry name" value="Aldo_ket_red"/>
    <property type="match status" value="1"/>
</dbReference>
<dbReference type="FunFam" id="3.20.20.100:FF:000007">
    <property type="entry name" value="NAD(P)H-dependent D-xylose reductase xyl1"/>
    <property type="match status" value="1"/>
</dbReference>
<dbReference type="EMBL" id="CDHN01000004">
    <property type="protein sequence ID" value="CEJ91822.1"/>
    <property type="molecule type" value="Genomic_DNA"/>
</dbReference>
<keyword evidence="3" id="KW-0560">Oxidoreductase</keyword>
<dbReference type="InterPro" id="IPR020471">
    <property type="entry name" value="AKR"/>
</dbReference>
<dbReference type="HOGENOM" id="CLU_023205_0_0_1"/>
<dbReference type="AlphaFoldDB" id="A0A0A1TN24"/>
<evidence type="ECO:0000256" key="1">
    <source>
        <dbReference type="ARBA" id="ARBA00007905"/>
    </source>
</evidence>
<dbReference type="PANTHER" id="PTHR11732">
    <property type="entry name" value="ALDO/KETO REDUCTASE"/>
    <property type="match status" value="1"/>
</dbReference>
<sequence>MSFGKTVTLNTGAQIPRIGYGTWQAKPGEVGNGVYEALKAGYRHLDLAKVYGNQREVGEGIRRAIADVPGLKREDIFITSKLWNTSHRPEHVAAALDDTLAELGLEYLDLYLIHWAVAFTPDASGPLANLFPKDPADPEQSHLDKGVSITQTWKAMTELSKDKARAVGVSNFTIEQLEAVSKATGVVPAANQIERHPRLPGTELVDYCKSKNIIITAYSGFGNNTVGAPLLVTNPDVVAIAERLSAAQGKTVTPAQVLLAWGVVGGHTIIPKSVTASRIVENFQEVELDDEALATLKKLGEEPYRFNIPFTYKPKWNVDCFGDVREKDAATKTVISL</sequence>
<feature type="active site" description="Proton donor" evidence="4">
    <location>
        <position position="51"/>
    </location>
</feature>
<dbReference type="PROSITE" id="PS00798">
    <property type="entry name" value="ALDOKETO_REDUCTASE_1"/>
    <property type="match status" value="1"/>
</dbReference>
<feature type="site" description="Lowers pKa of active site Tyr" evidence="6">
    <location>
        <position position="81"/>
    </location>
</feature>
<dbReference type="Gene3D" id="3.20.20.100">
    <property type="entry name" value="NADP-dependent oxidoreductase domain"/>
    <property type="match status" value="1"/>
</dbReference>
<dbReference type="InterPro" id="IPR018170">
    <property type="entry name" value="Aldo/ket_reductase_CS"/>
</dbReference>
<evidence type="ECO:0000259" key="7">
    <source>
        <dbReference type="Pfam" id="PF00248"/>
    </source>
</evidence>
<evidence type="ECO:0000313" key="9">
    <source>
        <dbReference type="Proteomes" id="UP000039046"/>
    </source>
</evidence>
<reference evidence="8 9" key="1">
    <citation type="journal article" date="2015" name="Genome Announc.">
        <title>Draft Genome Sequence and Gene Annotation of the Entomopathogenic Fungus Verticillium hemipterigenum.</title>
        <authorList>
            <person name="Horn F."/>
            <person name="Habel A."/>
            <person name="Scharf D.H."/>
            <person name="Dworschak J."/>
            <person name="Brakhage A.A."/>
            <person name="Guthke R."/>
            <person name="Hertweck C."/>
            <person name="Linde J."/>
        </authorList>
    </citation>
    <scope>NUCLEOTIDE SEQUENCE [LARGE SCALE GENOMIC DNA]</scope>
</reference>
<proteinExistence type="inferred from homology"/>
<evidence type="ECO:0000313" key="8">
    <source>
        <dbReference type="EMBL" id="CEJ91822.1"/>
    </source>
</evidence>
<keyword evidence="2" id="KW-0521">NADP</keyword>
<gene>
    <name evidence="8" type="ORF">VHEMI07511</name>
</gene>
<protein>
    <submittedName>
        <fullName evidence="8">Putative NADP-dependent glycerol dehydrogenase</fullName>
    </submittedName>
</protein>
<name>A0A0A1TN24_9HYPO</name>
<feature type="binding site" evidence="5">
    <location>
        <position position="114"/>
    </location>
    <ligand>
        <name>substrate</name>
    </ligand>
</feature>
<comment type="similarity">
    <text evidence="1">Belongs to the aldo/keto reductase family.</text>
</comment>
<dbReference type="GO" id="GO:0016491">
    <property type="term" value="F:oxidoreductase activity"/>
    <property type="evidence" value="ECO:0007669"/>
    <property type="project" value="UniProtKB-KW"/>
</dbReference>
<dbReference type="Proteomes" id="UP000039046">
    <property type="component" value="Unassembled WGS sequence"/>
</dbReference>
<organism evidence="8 9">
    <name type="scientific">[Torrubiella] hemipterigena</name>
    <dbReference type="NCBI Taxonomy" id="1531966"/>
    <lineage>
        <taxon>Eukaryota</taxon>
        <taxon>Fungi</taxon>
        <taxon>Dikarya</taxon>
        <taxon>Ascomycota</taxon>
        <taxon>Pezizomycotina</taxon>
        <taxon>Sordariomycetes</taxon>
        <taxon>Hypocreomycetidae</taxon>
        <taxon>Hypocreales</taxon>
        <taxon>Clavicipitaceae</taxon>
        <taxon>Clavicipitaceae incertae sedis</taxon>
        <taxon>'Torrubiella' clade</taxon>
    </lineage>
</organism>
<accession>A0A0A1TN24</accession>
<dbReference type="PIRSF" id="PIRSF000097">
    <property type="entry name" value="AKR"/>
    <property type="match status" value="1"/>
</dbReference>
<evidence type="ECO:0000256" key="2">
    <source>
        <dbReference type="ARBA" id="ARBA00022857"/>
    </source>
</evidence>
<dbReference type="InterPro" id="IPR036812">
    <property type="entry name" value="NAD(P)_OxRdtase_dom_sf"/>
</dbReference>
<evidence type="ECO:0000256" key="5">
    <source>
        <dbReference type="PIRSR" id="PIRSR000097-2"/>
    </source>
</evidence>
<evidence type="ECO:0000256" key="6">
    <source>
        <dbReference type="PIRSR" id="PIRSR000097-3"/>
    </source>
</evidence>
<evidence type="ECO:0000256" key="3">
    <source>
        <dbReference type="ARBA" id="ARBA00023002"/>
    </source>
</evidence>
<keyword evidence="9" id="KW-1185">Reference proteome</keyword>
<dbReference type="PRINTS" id="PR00069">
    <property type="entry name" value="ALDKETRDTASE"/>
</dbReference>
<dbReference type="SUPFAM" id="SSF51430">
    <property type="entry name" value="NAD(P)-linked oxidoreductase"/>
    <property type="match status" value="1"/>
</dbReference>